<sequence length="483" mass="52779">MRRLLICCCPAAAFAVARTITTSSFVASIEQVQQQLQTAQDRRTELLRYGRQLYEVEVLDDLKAAYTPALASKVCYVASQLRIDATKGQPFTAVLEASMTAEGEQAMDVASLARIVHSCLILRSGNLHEVLFTFIPFLCEKAGMMDAVTTAVVINAYGRSGVHHPRLYKALCDNGATVLKDPRVALAHIANVAYAVSRVKFLHPTLMLTLRDHALRKVAEASPIISLTVLEAFTELRQIDEDLFSSYEQRLLGQLNELQAPLMASLVSCVVRAGRGRAEVMESLGVRTTAIADTFDAASIAKVTNAYYEADIASEDVLGALAERACKVAADFRADEIATVLNALSSFDLFDAELFPLLASRLVALHRQGGYVDVADAAIILSSFAAVQERNDELIYVCTQLFATYPGVAMDPVVRVNALWACASLNVHNEAQTNMLEEARATPSLVMWESKPEMLPKAKATLKERSQFLTKVYGITFPSSSSR</sequence>
<organism evidence="3 4">
    <name type="scientific">Leishmania naiffi</name>
    <dbReference type="NCBI Taxonomy" id="5678"/>
    <lineage>
        <taxon>Eukaryota</taxon>
        <taxon>Discoba</taxon>
        <taxon>Euglenozoa</taxon>
        <taxon>Kinetoplastea</taxon>
        <taxon>Metakinetoplastina</taxon>
        <taxon>Trypanosomatida</taxon>
        <taxon>Trypanosomatidae</taxon>
        <taxon>Leishmaniinae</taxon>
        <taxon>Leishmania</taxon>
        <taxon>Leishmania naiffi species complex</taxon>
    </lineage>
</organism>
<dbReference type="Pfam" id="PF26188">
    <property type="entry name" value="RESC6"/>
    <property type="match status" value="1"/>
</dbReference>
<protein>
    <recommendedName>
        <fullName evidence="2">RNA-editing substrate-binding complex 6 protein domain-containing protein</fullName>
    </recommendedName>
</protein>
<evidence type="ECO:0000313" key="4">
    <source>
        <dbReference type="Proteomes" id="UP001501274"/>
    </source>
</evidence>
<gene>
    <name evidence="3" type="ORF">Q4I28_007831</name>
</gene>
<reference evidence="3 4" key="1">
    <citation type="submission" date="2024-02" db="EMBL/GenBank/DDBJ databases">
        <title>FIRST GENOME SEQUENCES OF Leishmania (Viannia) shawi, Leishmania (Viannia) lindenbergi AND Leishmania (Viannia) utingensis.</title>
        <authorList>
            <person name="Resadore F."/>
            <person name="Custodio M.G.F."/>
            <person name="Boite M.C."/>
            <person name="Cupolillo E."/>
            <person name="Ferreira G.E.M."/>
        </authorList>
    </citation>
    <scope>NUCLEOTIDE SEQUENCE [LARGE SCALE GENOMIC DNA]</scope>
    <source>
        <strain evidence="3 4">MDAS/BR/1979/M5533</strain>
    </source>
</reference>
<keyword evidence="1" id="KW-0732">Signal</keyword>
<evidence type="ECO:0000256" key="1">
    <source>
        <dbReference type="SAM" id="SignalP"/>
    </source>
</evidence>
<proteinExistence type="predicted"/>
<evidence type="ECO:0000259" key="2">
    <source>
        <dbReference type="Pfam" id="PF26188"/>
    </source>
</evidence>
<feature type="chain" id="PRO_5043968827" description="RNA-editing substrate-binding complex 6 protein domain-containing protein" evidence="1">
    <location>
        <begin position="20"/>
        <end position="483"/>
    </location>
</feature>
<feature type="signal peptide" evidence="1">
    <location>
        <begin position="1"/>
        <end position="19"/>
    </location>
</feature>
<comment type="caution">
    <text evidence="3">The sequence shown here is derived from an EMBL/GenBank/DDBJ whole genome shotgun (WGS) entry which is preliminary data.</text>
</comment>
<dbReference type="AlphaFoldDB" id="A0AAW3B452"/>
<keyword evidence="4" id="KW-1185">Reference proteome</keyword>
<dbReference type="EMBL" id="JBAMZN010000037">
    <property type="protein sequence ID" value="KAL0516217.1"/>
    <property type="molecule type" value="Genomic_DNA"/>
</dbReference>
<accession>A0AAW3B452</accession>
<name>A0AAW3B452_9TRYP</name>
<dbReference type="CDD" id="cd23735">
    <property type="entry name" value="RESC6-like"/>
    <property type="match status" value="1"/>
</dbReference>
<feature type="domain" description="RNA-editing substrate-binding complex 6 protein" evidence="2">
    <location>
        <begin position="104"/>
        <end position="429"/>
    </location>
</feature>
<dbReference type="InterPro" id="IPR058917">
    <property type="entry name" value="RESC6_dom"/>
</dbReference>
<dbReference type="Proteomes" id="UP001501274">
    <property type="component" value="Unassembled WGS sequence"/>
</dbReference>
<evidence type="ECO:0000313" key="3">
    <source>
        <dbReference type="EMBL" id="KAL0516217.1"/>
    </source>
</evidence>